<evidence type="ECO:0000313" key="2">
    <source>
        <dbReference type="Proteomes" id="UP000438429"/>
    </source>
</evidence>
<dbReference type="AlphaFoldDB" id="A0A6A4TCT1"/>
<name>A0A6A4TCT1_SCOMX</name>
<reference evidence="1 2" key="1">
    <citation type="submission" date="2019-06" db="EMBL/GenBank/DDBJ databases">
        <title>Draft genomes of female and male turbot (Scophthalmus maximus).</title>
        <authorList>
            <person name="Xu H."/>
            <person name="Xu X.-W."/>
            <person name="Shao C."/>
            <person name="Chen S."/>
        </authorList>
    </citation>
    <scope>NUCLEOTIDE SEQUENCE [LARGE SCALE GENOMIC DNA]</scope>
    <source>
        <strain evidence="1">Ysfricsl-2016a</strain>
        <tissue evidence="1">Blood</tissue>
    </source>
</reference>
<dbReference type="Proteomes" id="UP000438429">
    <property type="component" value="Unassembled WGS sequence"/>
</dbReference>
<accession>A0A6A4TCT1</accession>
<evidence type="ECO:0000313" key="1">
    <source>
        <dbReference type="EMBL" id="KAF0043025.1"/>
    </source>
</evidence>
<gene>
    <name evidence="1" type="ORF">F2P81_004362</name>
</gene>
<dbReference type="EMBL" id="VEVO01000004">
    <property type="protein sequence ID" value="KAF0043025.1"/>
    <property type="molecule type" value="Genomic_DNA"/>
</dbReference>
<organism evidence="1 2">
    <name type="scientific">Scophthalmus maximus</name>
    <name type="common">Turbot</name>
    <name type="synonym">Psetta maxima</name>
    <dbReference type="NCBI Taxonomy" id="52904"/>
    <lineage>
        <taxon>Eukaryota</taxon>
        <taxon>Metazoa</taxon>
        <taxon>Chordata</taxon>
        <taxon>Craniata</taxon>
        <taxon>Vertebrata</taxon>
        <taxon>Euteleostomi</taxon>
        <taxon>Actinopterygii</taxon>
        <taxon>Neopterygii</taxon>
        <taxon>Teleostei</taxon>
        <taxon>Neoteleostei</taxon>
        <taxon>Acanthomorphata</taxon>
        <taxon>Carangaria</taxon>
        <taxon>Pleuronectiformes</taxon>
        <taxon>Pleuronectoidei</taxon>
        <taxon>Scophthalmidae</taxon>
        <taxon>Scophthalmus</taxon>
    </lineage>
</organism>
<proteinExistence type="predicted"/>
<sequence>MQQLPPNAPNTGSYPQLFTRQSVPHTAPVRMSAFVNTMTCVRIAPFVSEFGYS</sequence>
<comment type="caution">
    <text evidence="1">The sequence shown here is derived from an EMBL/GenBank/DDBJ whole genome shotgun (WGS) entry which is preliminary data.</text>
</comment>
<protein>
    <submittedName>
        <fullName evidence="1">Uncharacterized protein</fullName>
    </submittedName>
</protein>
<feature type="non-terminal residue" evidence="1">
    <location>
        <position position="53"/>
    </location>
</feature>